<dbReference type="GO" id="GO:0005509">
    <property type="term" value="F:calcium ion binding"/>
    <property type="evidence" value="ECO:0007669"/>
    <property type="project" value="InterPro"/>
</dbReference>
<evidence type="ECO:0000256" key="1">
    <source>
        <dbReference type="SAM" id="MobiDB-lite"/>
    </source>
</evidence>
<gene>
    <name evidence="3" type="ordered locus">SAR116_0097</name>
</gene>
<accession>D5BNS3</accession>
<dbReference type="OrthoDB" id="5470953at2"/>
<feature type="compositionally biased region" description="Basic residues" evidence="1">
    <location>
        <begin position="109"/>
        <end position="123"/>
    </location>
</feature>
<dbReference type="KEGG" id="apb:SAR116_0097"/>
<reference evidence="3 4" key="1">
    <citation type="journal article" date="2010" name="J. Bacteriol.">
        <title>Complete genome sequence of "Candidatus Puniceispirillum marinum" IMCC1322, a representative of the SAR116 clade in the Alphaproteobacteria.</title>
        <authorList>
            <person name="Oh H.M."/>
            <person name="Kwon K.K."/>
            <person name="Kang I."/>
            <person name="Kang S.G."/>
            <person name="Lee J.H."/>
            <person name="Kim S.J."/>
            <person name="Cho J.C."/>
        </authorList>
    </citation>
    <scope>NUCLEOTIDE SEQUENCE [LARGE SCALE GENOMIC DNA]</scope>
    <source>
        <strain evidence="3 4">IMCC1322</strain>
    </source>
</reference>
<organism evidence="3 4">
    <name type="scientific">Puniceispirillum marinum (strain IMCC1322)</name>
    <dbReference type="NCBI Taxonomy" id="488538"/>
    <lineage>
        <taxon>Bacteria</taxon>
        <taxon>Pseudomonadati</taxon>
        <taxon>Pseudomonadota</taxon>
        <taxon>Alphaproteobacteria</taxon>
        <taxon>Candidatus Puniceispirillales</taxon>
        <taxon>Candidatus Puniceispirillaceae</taxon>
        <taxon>Candidatus Puniceispirillum</taxon>
    </lineage>
</organism>
<name>D5BNS3_PUNMI</name>
<dbReference type="EMBL" id="CP001751">
    <property type="protein sequence ID" value="ADE38340.1"/>
    <property type="molecule type" value="Genomic_DNA"/>
</dbReference>
<dbReference type="Proteomes" id="UP000007460">
    <property type="component" value="Chromosome"/>
</dbReference>
<dbReference type="Gene3D" id="1.10.238.10">
    <property type="entry name" value="EF-hand"/>
    <property type="match status" value="1"/>
</dbReference>
<evidence type="ECO:0000313" key="4">
    <source>
        <dbReference type="Proteomes" id="UP000007460"/>
    </source>
</evidence>
<dbReference type="PROSITE" id="PS00018">
    <property type="entry name" value="EF_HAND_1"/>
    <property type="match status" value="1"/>
</dbReference>
<dbReference type="InterPro" id="IPR018247">
    <property type="entry name" value="EF_Hand_1_Ca_BS"/>
</dbReference>
<dbReference type="STRING" id="488538.SAR116_0097"/>
<dbReference type="Pfam" id="PF13202">
    <property type="entry name" value="EF-hand_5"/>
    <property type="match status" value="3"/>
</dbReference>
<dbReference type="AlphaFoldDB" id="D5BNS3"/>
<dbReference type="HOGENOM" id="CLU_1915337_0_0_5"/>
<dbReference type="InterPro" id="IPR011992">
    <property type="entry name" value="EF-hand-dom_pair"/>
</dbReference>
<dbReference type="RefSeq" id="WP_013044970.1">
    <property type="nucleotide sequence ID" value="NC_014010.1"/>
</dbReference>
<dbReference type="PROSITE" id="PS50222">
    <property type="entry name" value="EF_HAND_2"/>
    <property type="match status" value="1"/>
</dbReference>
<sequence length="132" mass="14868">MKNLKLPIILGVGLLVSGGLVAGLAMAKDRGFGKDRHHSMFSAKKIDVNNDGMISRDEMLARQQSRFDMLDTNKDGMIAPAEYNAKMVTMFEKLDVNADGLLQPDELPRRHHYKHHDKHKRDRSHGQGMSES</sequence>
<evidence type="ECO:0000313" key="3">
    <source>
        <dbReference type="EMBL" id="ADE38340.1"/>
    </source>
</evidence>
<dbReference type="SUPFAM" id="SSF47473">
    <property type="entry name" value="EF-hand"/>
    <property type="match status" value="1"/>
</dbReference>
<feature type="domain" description="EF-hand" evidence="2">
    <location>
        <begin position="58"/>
        <end position="93"/>
    </location>
</feature>
<protein>
    <recommendedName>
        <fullName evidence="2">EF-hand domain-containing protein</fullName>
    </recommendedName>
</protein>
<evidence type="ECO:0000259" key="2">
    <source>
        <dbReference type="PROSITE" id="PS50222"/>
    </source>
</evidence>
<keyword evidence="4" id="KW-1185">Reference proteome</keyword>
<feature type="region of interest" description="Disordered" evidence="1">
    <location>
        <begin position="102"/>
        <end position="132"/>
    </location>
</feature>
<proteinExistence type="predicted"/>
<dbReference type="InterPro" id="IPR002048">
    <property type="entry name" value="EF_hand_dom"/>
</dbReference>